<dbReference type="InterPro" id="IPR036291">
    <property type="entry name" value="NAD(P)-bd_dom_sf"/>
</dbReference>
<dbReference type="Gene3D" id="3.40.50.720">
    <property type="entry name" value="NAD(P)-binding Rossmann-like Domain"/>
    <property type="match status" value="1"/>
</dbReference>
<dbReference type="Pfam" id="PF00107">
    <property type="entry name" value="ADH_zinc_N"/>
    <property type="match status" value="1"/>
</dbReference>
<dbReference type="Proteomes" id="UP000059074">
    <property type="component" value="Unassembled WGS sequence"/>
</dbReference>
<comment type="caution">
    <text evidence="2">The sequence shown here is derived from an EMBL/GenBank/DDBJ whole genome shotgun (WGS) entry which is preliminary data.</text>
</comment>
<sequence length="308" mass="32059">MEEIPTPQPAAGEVLVRVKAAALNFFDTLITRGKYQFKPELPFSPAGEIAGVIEALGEGVSGVAVGDRVAAYVGWGGAREQVIVQADQLVAIPEGVSDEVAAGIAVTYGTAMHGLKDRGHLQAGETVAVLGAAGGAGLAAVEIAKLMGARVIAVASSEEKLAVARAHGADDAVDYAGRDLKDGLKALTGGRGVDVVYDCVGGDSAEASLRAMAWQGRFLVIGFASGDIPKIPLNLLLLKGCDAIGVFWSEAVKRDPAGHRENMRQVLQWVAEGRLAPRIHGTFPLAEIRDALGVIDRREAVGKVVLKI</sequence>
<evidence type="ECO:0000259" key="1">
    <source>
        <dbReference type="SMART" id="SM00829"/>
    </source>
</evidence>
<name>A0A120CUK5_HYPSL</name>
<dbReference type="InterPro" id="IPR011032">
    <property type="entry name" value="GroES-like_sf"/>
</dbReference>
<dbReference type="EMBL" id="LMTR01000073">
    <property type="protein sequence ID" value="KWT66357.1"/>
    <property type="molecule type" value="Genomic_DNA"/>
</dbReference>
<feature type="domain" description="Enoyl reductase (ER)" evidence="1">
    <location>
        <begin position="2"/>
        <end position="306"/>
    </location>
</feature>
<evidence type="ECO:0000313" key="2">
    <source>
        <dbReference type="EMBL" id="KWT66357.1"/>
    </source>
</evidence>
<dbReference type="InterPro" id="IPR020843">
    <property type="entry name" value="ER"/>
</dbReference>
<dbReference type="PANTHER" id="PTHR43677:SF4">
    <property type="entry name" value="QUINONE OXIDOREDUCTASE-LIKE PROTEIN 2"/>
    <property type="match status" value="1"/>
</dbReference>
<dbReference type="GO" id="GO:0003960">
    <property type="term" value="F:quinone reductase (NADPH) activity"/>
    <property type="evidence" value="ECO:0007669"/>
    <property type="project" value="UniProtKB-EC"/>
</dbReference>
<gene>
    <name evidence="2" type="ORF">APY04_2553</name>
</gene>
<dbReference type="PATRIC" id="fig|121290.4.peg.456"/>
<dbReference type="PANTHER" id="PTHR43677">
    <property type="entry name" value="SHORT-CHAIN DEHYDROGENASE/REDUCTASE"/>
    <property type="match status" value="1"/>
</dbReference>
<protein>
    <submittedName>
        <fullName evidence="2">Quinone oxidoreductase</fullName>
        <ecNumber evidence="2">1.6.5.5</ecNumber>
    </submittedName>
</protein>
<keyword evidence="3" id="KW-1185">Reference proteome</keyword>
<dbReference type="Gene3D" id="3.90.180.10">
    <property type="entry name" value="Medium-chain alcohol dehydrogenases, catalytic domain"/>
    <property type="match status" value="1"/>
</dbReference>
<dbReference type="InterPro" id="IPR013149">
    <property type="entry name" value="ADH-like_C"/>
</dbReference>
<dbReference type="STRING" id="121290.APY04_2553"/>
<dbReference type="SUPFAM" id="SSF51735">
    <property type="entry name" value="NAD(P)-binding Rossmann-fold domains"/>
    <property type="match status" value="1"/>
</dbReference>
<keyword evidence="2" id="KW-0560">Oxidoreductase</keyword>
<accession>A0A120CUK5</accession>
<evidence type="ECO:0000313" key="3">
    <source>
        <dbReference type="Proteomes" id="UP000059074"/>
    </source>
</evidence>
<dbReference type="InterPro" id="IPR013154">
    <property type="entry name" value="ADH-like_N"/>
</dbReference>
<dbReference type="CDD" id="cd08241">
    <property type="entry name" value="QOR1"/>
    <property type="match status" value="1"/>
</dbReference>
<dbReference type="SMART" id="SM00829">
    <property type="entry name" value="PKS_ER"/>
    <property type="match status" value="1"/>
</dbReference>
<dbReference type="Pfam" id="PF08240">
    <property type="entry name" value="ADH_N"/>
    <property type="match status" value="1"/>
</dbReference>
<reference evidence="2 3" key="1">
    <citation type="submission" date="2015-10" db="EMBL/GenBank/DDBJ databases">
        <title>Transcriptomic analysis of a linuron degrading triple-species bacterial consortium.</title>
        <authorList>
            <person name="Albers P."/>
        </authorList>
    </citation>
    <scope>NUCLEOTIDE SEQUENCE [LARGE SCALE GENOMIC DNA]</scope>
    <source>
        <strain evidence="2 3">WDL6</strain>
    </source>
</reference>
<organism evidence="2 3">
    <name type="scientific">Hyphomicrobium sulfonivorans</name>
    <dbReference type="NCBI Taxonomy" id="121290"/>
    <lineage>
        <taxon>Bacteria</taxon>
        <taxon>Pseudomonadati</taxon>
        <taxon>Pseudomonadota</taxon>
        <taxon>Alphaproteobacteria</taxon>
        <taxon>Hyphomicrobiales</taxon>
        <taxon>Hyphomicrobiaceae</taxon>
        <taxon>Hyphomicrobium</taxon>
    </lineage>
</organism>
<dbReference type="EC" id="1.6.5.5" evidence="2"/>
<proteinExistence type="predicted"/>
<dbReference type="InterPro" id="IPR051397">
    <property type="entry name" value="Zn-ADH-like_protein"/>
</dbReference>
<dbReference type="SUPFAM" id="SSF50129">
    <property type="entry name" value="GroES-like"/>
    <property type="match status" value="1"/>
</dbReference>
<dbReference type="AlphaFoldDB" id="A0A120CUK5"/>